<dbReference type="Proteomes" id="UP000077623">
    <property type="component" value="Unassembled WGS sequence"/>
</dbReference>
<dbReference type="STRING" id="432608.A6V39_02100"/>
<organism evidence="3 4">
    <name type="scientific">Candidatus Mycoplasma haematobovis</name>
    <dbReference type="NCBI Taxonomy" id="432608"/>
    <lineage>
        <taxon>Bacteria</taxon>
        <taxon>Bacillati</taxon>
        <taxon>Mycoplasmatota</taxon>
        <taxon>Mollicutes</taxon>
        <taxon>Mycoplasmataceae</taxon>
        <taxon>Mycoplasma</taxon>
    </lineage>
</organism>
<dbReference type="GO" id="GO:0045259">
    <property type="term" value="C:proton-transporting ATP synthase complex"/>
    <property type="evidence" value="ECO:0007669"/>
    <property type="project" value="UniProtKB-KW"/>
</dbReference>
<dbReference type="InterPro" id="IPR036771">
    <property type="entry name" value="ATPsynth_dsu/esu_N"/>
</dbReference>
<dbReference type="RefSeq" id="WP_187150065.1">
    <property type="nucleotide sequence ID" value="NZ_LWUJ01000011.1"/>
</dbReference>
<dbReference type="AlphaFoldDB" id="A0A1A9QDA9"/>
<evidence type="ECO:0000259" key="2">
    <source>
        <dbReference type="Pfam" id="PF02823"/>
    </source>
</evidence>
<gene>
    <name evidence="3" type="ORF">A6V39_02100</name>
</gene>
<dbReference type="Gene3D" id="2.60.15.10">
    <property type="entry name" value="F0F1 ATP synthase delta/epsilon subunit, N-terminal"/>
    <property type="match status" value="1"/>
</dbReference>
<keyword evidence="4" id="KW-1185">Reference proteome</keyword>
<evidence type="ECO:0000313" key="3">
    <source>
        <dbReference type="EMBL" id="OAL10218.1"/>
    </source>
</evidence>
<protein>
    <recommendedName>
        <fullName evidence="2">ATP synthase F1 complex delta/epsilon subunit N-terminal domain-containing protein</fullName>
    </recommendedName>
</protein>
<comment type="caution">
    <text evidence="3">The sequence shown here is derived from an EMBL/GenBank/DDBJ whole genome shotgun (WGS) entry which is preliminary data.</text>
</comment>
<accession>A0A1A9QDA9</accession>
<proteinExistence type="predicted"/>
<reference evidence="4" key="1">
    <citation type="submission" date="2016-04" db="EMBL/GenBank/DDBJ databases">
        <authorList>
            <person name="Quiroz-Castaneda R.E."/>
            <person name="Martinez-Ocampo F."/>
        </authorList>
    </citation>
    <scope>NUCLEOTIDE SEQUENCE [LARGE SCALE GENOMIC DNA]</scope>
    <source>
        <strain evidence="4">INIFAP01</strain>
    </source>
</reference>
<evidence type="ECO:0000313" key="4">
    <source>
        <dbReference type="Proteomes" id="UP000077623"/>
    </source>
</evidence>
<keyword evidence="1" id="KW-0066">ATP synthesis</keyword>
<evidence type="ECO:0000256" key="1">
    <source>
        <dbReference type="ARBA" id="ARBA00023196"/>
    </source>
</evidence>
<keyword evidence="1" id="KW-0139">CF(1)</keyword>
<sequence>MALKLRVITIKGVVYENEVRKVKIRRPDGLMIINKNYSSVLEQLADGEIVIYESDDKKVSLELEGGWLTVTRNRCNIYGNVIEPDK</sequence>
<dbReference type="SUPFAM" id="SSF51344">
    <property type="entry name" value="Epsilon subunit of F1F0-ATP synthase N-terminal domain"/>
    <property type="match status" value="1"/>
</dbReference>
<dbReference type="GO" id="GO:0015986">
    <property type="term" value="P:proton motive force-driven ATP synthesis"/>
    <property type="evidence" value="ECO:0007669"/>
    <property type="project" value="InterPro"/>
</dbReference>
<dbReference type="InterPro" id="IPR020546">
    <property type="entry name" value="ATP_synth_F1_dsu/esu_N"/>
</dbReference>
<feature type="domain" description="ATP synthase F1 complex delta/epsilon subunit N-terminal" evidence="2">
    <location>
        <begin position="3"/>
        <end position="78"/>
    </location>
</feature>
<dbReference type="Pfam" id="PF02823">
    <property type="entry name" value="ATP-synt_DE_N"/>
    <property type="match status" value="1"/>
</dbReference>
<name>A0A1A9QDA9_9MOLU</name>
<dbReference type="EMBL" id="LWUJ01000011">
    <property type="protein sequence ID" value="OAL10218.1"/>
    <property type="molecule type" value="Genomic_DNA"/>
</dbReference>